<dbReference type="PANTHER" id="PTHR45947:SF14">
    <property type="entry name" value="SLL1723 PROTEIN"/>
    <property type="match status" value="1"/>
</dbReference>
<dbReference type="AlphaFoldDB" id="A0A369Q5K1"/>
<reference evidence="2 3" key="1">
    <citation type="submission" date="2018-04" db="EMBL/GenBank/DDBJ databases">
        <title>Altererythrobacter sp. HME9302 genome sequencing and assembly.</title>
        <authorList>
            <person name="Kang H."/>
            <person name="Kim H."/>
            <person name="Joh K."/>
        </authorList>
    </citation>
    <scope>NUCLEOTIDE SEQUENCE [LARGE SCALE GENOMIC DNA]</scope>
    <source>
        <strain evidence="2 3">HME9302</strain>
    </source>
</reference>
<dbReference type="InterPro" id="IPR001296">
    <property type="entry name" value="Glyco_trans_1"/>
</dbReference>
<dbReference type="Pfam" id="PF00534">
    <property type="entry name" value="Glycos_transf_1"/>
    <property type="match status" value="1"/>
</dbReference>
<dbReference type="OrthoDB" id="9790710at2"/>
<proteinExistence type="predicted"/>
<feature type="domain" description="Glycosyl transferase family 1" evidence="1">
    <location>
        <begin position="218"/>
        <end position="354"/>
    </location>
</feature>
<dbReference type="InterPro" id="IPR050194">
    <property type="entry name" value="Glycosyltransferase_grp1"/>
</dbReference>
<dbReference type="Proteomes" id="UP000253727">
    <property type="component" value="Unassembled WGS sequence"/>
</dbReference>
<keyword evidence="3" id="KW-1185">Reference proteome</keyword>
<dbReference type="Gene3D" id="3.40.50.2000">
    <property type="entry name" value="Glycogen Phosphorylase B"/>
    <property type="match status" value="2"/>
</dbReference>
<organism evidence="2 3">
    <name type="scientific">Alteripontixanthobacter maritimus</name>
    <dbReference type="NCBI Taxonomy" id="2161824"/>
    <lineage>
        <taxon>Bacteria</taxon>
        <taxon>Pseudomonadati</taxon>
        <taxon>Pseudomonadota</taxon>
        <taxon>Alphaproteobacteria</taxon>
        <taxon>Sphingomonadales</taxon>
        <taxon>Erythrobacteraceae</taxon>
        <taxon>Alteripontixanthobacter</taxon>
    </lineage>
</organism>
<name>A0A369Q5K1_9SPHN</name>
<comment type="caution">
    <text evidence="2">The sequence shown here is derived from an EMBL/GenBank/DDBJ whole genome shotgun (WGS) entry which is preliminary data.</text>
</comment>
<evidence type="ECO:0000313" key="2">
    <source>
        <dbReference type="EMBL" id="RDC59700.1"/>
    </source>
</evidence>
<accession>A0A369Q5K1</accession>
<evidence type="ECO:0000259" key="1">
    <source>
        <dbReference type="Pfam" id="PF00534"/>
    </source>
</evidence>
<sequence length="390" mass="42156">MPVANDKARIVHVSADFPDAYAAQKTPAIARLVELSDHAFENHIISLNRRNPSKFRYAWPNLSVERVAQDGPVTTLAYTAPPVGLHHWRLLNNLGHQLAEMLRTVPRPDLLVGHKLTVEGICVARAAQLLGVPYALSVQGNTDTRILRARPDLRGRLARIYSEAACIFPFAPWAQRSVEEMLGVSARSATLLPCAMARDTIIPPRQGGDGLVTAFHLRNAKLKNLPAMTAAMANLRHSLPNATLSVIGGGSASDVAAAEAMAGDGTTFEGAIDNAAIARRFNRASGFVMPSSRESFGLVFIEALFAGLPIAYPAGTAVDGYFDDCPFAIRVDMRQPGALENAMRTLLEDEDDLKAALAEWQKSPAAQRFTRGTIGDRFVSGLRDAIGTKR</sequence>
<protein>
    <recommendedName>
        <fullName evidence="1">Glycosyl transferase family 1 domain-containing protein</fullName>
    </recommendedName>
</protein>
<evidence type="ECO:0000313" key="3">
    <source>
        <dbReference type="Proteomes" id="UP000253727"/>
    </source>
</evidence>
<dbReference type="PANTHER" id="PTHR45947">
    <property type="entry name" value="SULFOQUINOVOSYL TRANSFERASE SQD2"/>
    <property type="match status" value="1"/>
</dbReference>
<dbReference type="SUPFAM" id="SSF53756">
    <property type="entry name" value="UDP-Glycosyltransferase/glycogen phosphorylase"/>
    <property type="match status" value="1"/>
</dbReference>
<dbReference type="EMBL" id="QBKA01000002">
    <property type="protein sequence ID" value="RDC59700.1"/>
    <property type="molecule type" value="Genomic_DNA"/>
</dbReference>
<dbReference type="GO" id="GO:0016757">
    <property type="term" value="F:glycosyltransferase activity"/>
    <property type="evidence" value="ECO:0007669"/>
    <property type="project" value="InterPro"/>
</dbReference>
<gene>
    <name evidence="2" type="ORF">HME9302_00892</name>
</gene>